<dbReference type="OMA" id="TRWAPRN"/>
<organism evidence="7 8">
    <name type="scientific">Magallana gigas</name>
    <name type="common">Pacific oyster</name>
    <name type="synonym">Crassostrea gigas</name>
    <dbReference type="NCBI Taxonomy" id="29159"/>
    <lineage>
        <taxon>Eukaryota</taxon>
        <taxon>Metazoa</taxon>
        <taxon>Spiralia</taxon>
        <taxon>Lophotrochozoa</taxon>
        <taxon>Mollusca</taxon>
        <taxon>Bivalvia</taxon>
        <taxon>Autobranchia</taxon>
        <taxon>Pteriomorphia</taxon>
        <taxon>Ostreida</taxon>
        <taxon>Ostreoidea</taxon>
        <taxon>Ostreidae</taxon>
        <taxon>Magallana</taxon>
    </lineage>
</organism>
<keyword evidence="2 4" id="KW-0863">Zinc-finger</keyword>
<keyword evidence="1" id="KW-0479">Metal-binding</keyword>
<feature type="domain" description="RING-type" evidence="6">
    <location>
        <begin position="38"/>
        <end position="81"/>
    </location>
</feature>
<keyword evidence="3" id="KW-0862">Zinc</keyword>
<dbReference type="InterPro" id="IPR017907">
    <property type="entry name" value="Znf_RING_CS"/>
</dbReference>
<dbReference type="InterPro" id="IPR013083">
    <property type="entry name" value="Znf_RING/FYVE/PHD"/>
</dbReference>
<dbReference type="Pfam" id="PF13445">
    <property type="entry name" value="zf-RING_UBOX"/>
    <property type="match status" value="1"/>
</dbReference>
<dbReference type="Proteomes" id="UP000005408">
    <property type="component" value="Unassembled WGS sequence"/>
</dbReference>
<dbReference type="PROSITE" id="PS00518">
    <property type="entry name" value="ZF_RING_1"/>
    <property type="match status" value="1"/>
</dbReference>
<evidence type="ECO:0000256" key="1">
    <source>
        <dbReference type="ARBA" id="ARBA00022723"/>
    </source>
</evidence>
<dbReference type="SMART" id="SM00184">
    <property type="entry name" value="RING"/>
    <property type="match status" value="1"/>
</dbReference>
<dbReference type="InterPro" id="IPR027370">
    <property type="entry name" value="Znf-RING_euk"/>
</dbReference>
<dbReference type="GO" id="GO:0061630">
    <property type="term" value="F:ubiquitin protein ligase activity"/>
    <property type="evidence" value="ECO:0007669"/>
    <property type="project" value="TreeGrafter"/>
</dbReference>
<dbReference type="PROSITE" id="PS50089">
    <property type="entry name" value="ZF_RING_2"/>
    <property type="match status" value="1"/>
</dbReference>
<evidence type="ECO:0000256" key="2">
    <source>
        <dbReference type="ARBA" id="ARBA00022771"/>
    </source>
</evidence>
<dbReference type="GO" id="GO:0008270">
    <property type="term" value="F:zinc ion binding"/>
    <property type="evidence" value="ECO:0007669"/>
    <property type="project" value="UniProtKB-KW"/>
</dbReference>
<dbReference type="PANTHER" id="PTHR25462:SF296">
    <property type="entry name" value="MEIOTIC P26, ISOFORM F"/>
    <property type="match status" value="1"/>
</dbReference>
<dbReference type="InterPro" id="IPR001841">
    <property type="entry name" value="Znf_RING"/>
</dbReference>
<dbReference type="SUPFAM" id="SSF57850">
    <property type="entry name" value="RING/U-box"/>
    <property type="match status" value="1"/>
</dbReference>
<dbReference type="AlphaFoldDB" id="A0A8W8IZ59"/>
<dbReference type="InterPro" id="IPR047153">
    <property type="entry name" value="TRIM45/56/19-like"/>
</dbReference>
<dbReference type="EnsemblMetazoa" id="G16048.1">
    <property type="protein sequence ID" value="G16048.1:cds"/>
    <property type="gene ID" value="G16048"/>
</dbReference>
<evidence type="ECO:0000313" key="8">
    <source>
        <dbReference type="Proteomes" id="UP000005408"/>
    </source>
</evidence>
<sequence length="258" mass="28927">MNRTALSLTPGMSDKGDSGHEESDEGEDILDYNSILRCRICCQYYRKPRILPCGHTFCEECLIQLRDKTSREWRIKFPLRNKHGDGGTLHCQAPGCRYSMKLMNLTRWAPRNRVASAALKVFQRNGAAKTTATPKTSDESLDALDSRPHQMNNKISITTANVTNGQIMSKVEYKNHNNNQIAIAMQLRHSTRHGAAAPGYCDKEEGNSIYSTIIYEAIVQSGFGATKIIHVPPKIVQNWRSFAFVVGLQAIGECFSFQ</sequence>
<evidence type="ECO:0000256" key="3">
    <source>
        <dbReference type="ARBA" id="ARBA00022833"/>
    </source>
</evidence>
<proteinExistence type="predicted"/>
<reference evidence="7" key="1">
    <citation type="submission" date="2022-08" db="UniProtKB">
        <authorList>
            <consortium name="EnsemblMetazoa"/>
        </authorList>
    </citation>
    <scope>IDENTIFICATION</scope>
    <source>
        <strain evidence="7">05x7-T-G4-1.051#20</strain>
    </source>
</reference>
<dbReference type="PANTHER" id="PTHR25462">
    <property type="entry name" value="BONUS, ISOFORM C-RELATED"/>
    <property type="match status" value="1"/>
</dbReference>
<name>A0A8W8IZ59_MAGGI</name>
<dbReference type="EnsemblMetazoa" id="G16048.2">
    <property type="protein sequence ID" value="G16048.2:cds"/>
    <property type="gene ID" value="G16048"/>
</dbReference>
<evidence type="ECO:0000259" key="6">
    <source>
        <dbReference type="PROSITE" id="PS50089"/>
    </source>
</evidence>
<evidence type="ECO:0000256" key="5">
    <source>
        <dbReference type="SAM" id="MobiDB-lite"/>
    </source>
</evidence>
<evidence type="ECO:0000256" key="4">
    <source>
        <dbReference type="PROSITE-ProRule" id="PRU00175"/>
    </source>
</evidence>
<evidence type="ECO:0000313" key="7">
    <source>
        <dbReference type="EnsemblMetazoa" id="G16048.1:cds"/>
    </source>
</evidence>
<feature type="region of interest" description="Disordered" evidence="5">
    <location>
        <begin position="1"/>
        <end position="26"/>
    </location>
</feature>
<dbReference type="Gene3D" id="3.30.40.10">
    <property type="entry name" value="Zinc/RING finger domain, C3HC4 (zinc finger)"/>
    <property type="match status" value="1"/>
</dbReference>
<protein>
    <recommendedName>
        <fullName evidence="6">RING-type domain-containing protein</fullName>
    </recommendedName>
</protein>
<keyword evidence="8" id="KW-1185">Reference proteome</keyword>
<accession>A0A8W8IZ59</accession>
<dbReference type="OrthoDB" id="654191at2759"/>